<evidence type="ECO:0000256" key="3">
    <source>
        <dbReference type="ARBA" id="ARBA00017467"/>
    </source>
</evidence>
<dbReference type="InParanoid" id="F2UEN9"/>
<evidence type="ECO:0000313" key="9">
    <source>
        <dbReference type="EMBL" id="EGD75089.1"/>
    </source>
</evidence>
<dbReference type="eggNOG" id="KOG3339">
    <property type="taxonomic scope" value="Eukaryota"/>
</dbReference>
<dbReference type="GO" id="GO:0043541">
    <property type="term" value="C:UDP-N-acetylglucosamine transferase complex"/>
    <property type="evidence" value="ECO:0007669"/>
    <property type="project" value="TreeGrafter"/>
</dbReference>
<keyword evidence="4" id="KW-0812">Transmembrane</keyword>
<dbReference type="GeneID" id="16072701"/>
<dbReference type="GO" id="GO:0004577">
    <property type="term" value="F:N-acetylglucosaminyldiphosphodolichol N-acetylglucosaminyltransferase activity"/>
    <property type="evidence" value="ECO:0007669"/>
    <property type="project" value="TreeGrafter"/>
</dbReference>
<keyword evidence="7" id="KW-0472">Membrane</keyword>
<reference evidence="9" key="1">
    <citation type="submission" date="2009-08" db="EMBL/GenBank/DDBJ databases">
        <title>Annotation of Salpingoeca rosetta.</title>
        <authorList>
            <consortium name="The Broad Institute Genome Sequencing Platform"/>
            <person name="Russ C."/>
            <person name="Cuomo C."/>
            <person name="Burger G."/>
            <person name="Gray M.W."/>
            <person name="Holland P.W.H."/>
            <person name="King N."/>
            <person name="Lang F.B.F."/>
            <person name="Roger A.J."/>
            <person name="Ruiz-Trillo I."/>
            <person name="Young S.K."/>
            <person name="Zeng Q."/>
            <person name="Gargeya S."/>
            <person name="Alvarado L."/>
            <person name="Berlin A."/>
            <person name="Chapman S.B."/>
            <person name="Chen Z."/>
            <person name="Freedman E."/>
            <person name="Gellesch M."/>
            <person name="Goldberg J."/>
            <person name="Griggs A."/>
            <person name="Gujja S."/>
            <person name="Heilman E."/>
            <person name="Heiman D."/>
            <person name="Howarth C."/>
            <person name="Mehta T."/>
            <person name="Neiman D."/>
            <person name="Pearson M."/>
            <person name="Roberts A."/>
            <person name="Saif S."/>
            <person name="Shea T."/>
            <person name="Shenoy N."/>
            <person name="Sisk P."/>
            <person name="Stolte C."/>
            <person name="Sykes S."/>
            <person name="White J."/>
            <person name="Yandava C."/>
            <person name="Haas B."/>
            <person name="Nusbaum C."/>
            <person name="Birren B."/>
        </authorList>
    </citation>
    <scope>NUCLEOTIDE SEQUENCE [LARGE SCALE GENOMIC DNA]</scope>
    <source>
        <strain evidence="9">ATCC 50818</strain>
    </source>
</reference>
<evidence type="ECO:0000256" key="1">
    <source>
        <dbReference type="ARBA" id="ARBA00004389"/>
    </source>
</evidence>
<keyword evidence="10" id="KW-1185">Reference proteome</keyword>
<keyword evidence="6" id="KW-1133">Transmembrane helix</keyword>
<evidence type="ECO:0000256" key="2">
    <source>
        <dbReference type="ARBA" id="ARBA00009731"/>
    </source>
</evidence>
<protein>
    <recommendedName>
        <fullName evidence="3">UDP-N-acetylglucosamine transferase subunit ALG14</fullName>
    </recommendedName>
</protein>
<dbReference type="PANTHER" id="PTHR12154:SF4">
    <property type="entry name" value="UDP-N-ACETYLGLUCOSAMINE TRANSFERASE SUBUNIT ALG14 HOMOLOG"/>
    <property type="match status" value="1"/>
</dbReference>
<evidence type="ECO:0000256" key="5">
    <source>
        <dbReference type="ARBA" id="ARBA00022824"/>
    </source>
</evidence>
<keyword evidence="8" id="KW-0732">Signal</keyword>
<sequence length="251" mass="27042">MMTLGVFVLVLVLGVVVAWCVGRVVDVLLGIRARQAELGQGEITNTSKQARSRTALPTQCSTLIVLGSGGHTMEMLKLLRAASEDSKPNKRLYPRHYVVAQTDAHSREKAVNFEQQQSTVSKGVHFHAISRSREVGQSYMTSVVSTLRALIDSFPLLLRTQPQLILVNGPGSCVPVCIAAFVLKVLGLNDATIVYVESICRVTTLSLSAKLLQWFVDTCVVRWPELGNGRCVAIPPSSLSSPTSTAAAAAL</sequence>
<name>F2UEN9_SALR5</name>
<evidence type="ECO:0000313" key="10">
    <source>
        <dbReference type="Proteomes" id="UP000007799"/>
    </source>
</evidence>
<dbReference type="InterPro" id="IPR013969">
    <property type="entry name" value="Oligosacch_biosynth_Alg14"/>
</dbReference>
<dbReference type="FunCoup" id="F2UEN9">
    <property type="interactions" value="385"/>
</dbReference>
<feature type="signal peptide" evidence="8">
    <location>
        <begin position="1"/>
        <end position="18"/>
    </location>
</feature>
<gene>
    <name evidence="9" type="ORF">PTSG_06745</name>
</gene>
<dbReference type="EMBL" id="GL832971">
    <property type="protein sequence ID" value="EGD75089.1"/>
    <property type="molecule type" value="Genomic_DNA"/>
</dbReference>
<keyword evidence="5" id="KW-0256">Endoplasmic reticulum</keyword>
<evidence type="ECO:0000256" key="4">
    <source>
        <dbReference type="ARBA" id="ARBA00022692"/>
    </source>
</evidence>
<evidence type="ECO:0000256" key="6">
    <source>
        <dbReference type="ARBA" id="ARBA00022989"/>
    </source>
</evidence>
<evidence type="ECO:0000256" key="7">
    <source>
        <dbReference type="ARBA" id="ARBA00023136"/>
    </source>
</evidence>
<proteinExistence type="inferred from homology"/>
<dbReference type="PANTHER" id="PTHR12154">
    <property type="entry name" value="GLYCOSYL TRANSFERASE-RELATED"/>
    <property type="match status" value="1"/>
</dbReference>
<dbReference type="Gene3D" id="3.40.50.2000">
    <property type="entry name" value="Glycogen Phosphorylase B"/>
    <property type="match status" value="1"/>
</dbReference>
<dbReference type="Proteomes" id="UP000007799">
    <property type="component" value="Unassembled WGS sequence"/>
</dbReference>
<dbReference type="AlphaFoldDB" id="F2UEN9"/>
<comment type="subcellular location">
    <subcellularLocation>
        <location evidence="1">Endoplasmic reticulum membrane</location>
        <topology evidence="1">Single-pass membrane protein</topology>
    </subcellularLocation>
</comment>
<dbReference type="GO" id="GO:0006488">
    <property type="term" value="P:dolichol-linked oligosaccharide biosynthetic process"/>
    <property type="evidence" value="ECO:0007669"/>
    <property type="project" value="InterPro"/>
</dbReference>
<dbReference type="OMA" id="CRIVFIE"/>
<evidence type="ECO:0000256" key="8">
    <source>
        <dbReference type="SAM" id="SignalP"/>
    </source>
</evidence>
<comment type="similarity">
    <text evidence="2">Belongs to the ALG14 family.</text>
</comment>
<dbReference type="Pfam" id="PF08660">
    <property type="entry name" value="Alg14"/>
    <property type="match status" value="1"/>
</dbReference>
<feature type="chain" id="PRO_5003287602" description="UDP-N-acetylglucosamine transferase subunit ALG14" evidence="8">
    <location>
        <begin position="19"/>
        <end position="251"/>
    </location>
</feature>
<accession>F2UEN9</accession>
<dbReference type="KEGG" id="sre:PTSG_06745"/>
<dbReference type="OrthoDB" id="17098at2759"/>
<dbReference type="STRING" id="946362.F2UEN9"/>
<organism evidence="10">
    <name type="scientific">Salpingoeca rosetta (strain ATCC 50818 / BSB-021)</name>
    <dbReference type="NCBI Taxonomy" id="946362"/>
    <lineage>
        <taxon>Eukaryota</taxon>
        <taxon>Choanoflagellata</taxon>
        <taxon>Craspedida</taxon>
        <taxon>Salpingoecidae</taxon>
        <taxon>Salpingoeca</taxon>
    </lineage>
</organism>
<dbReference type="RefSeq" id="XP_004992142.1">
    <property type="nucleotide sequence ID" value="XM_004992085.1"/>
</dbReference>